<keyword evidence="2" id="KW-0472">Membrane</keyword>
<protein>
    <submittedName>
        <fullName evidence="3">Uncharacterized protein</fullName>
    </submittedName>
</protein>
<keyword evidence="2" id="KW-0812">Transmembrane</keyword>
<keyword evidence="4" id="KW-1185">Reference proteome</keyword>
<feature type="region of interest" description="Disordered" evidence="1">
    <location>
        <begin position="88"/>
        <end position="131"/>
    </location>
</feature>
<gene>
    <name evidence="3" type="ORF">MG293_019311</name>
</gene>
<dbReference type="AlphaFoldDB" id="A0AAD4TPQ2"/>
<feature type="compositionally biased region" description="Basic and acidic residues" evidence="1">
    <location>
        <begin position="113"/>
        <end position="128"/>
    </location>
</feature>
<evidence type="ECO:0000256" key="2">
    <source>
        <dbReference type="SAM" id="Phobius"/>
    </source>
</evidence>
<evidence type="ECO:0000313" key="4">
    <source>
        <dbReference type="Proteomes" id="UP001214576"/>
    </source>
</evidence>
<accession>A0AAD4TPQ2</accession>
<name>A0AAD4TPQ2_OVIAM</name>
<dbReference type="Proteomes" id="UP001214576">
    <property type="component" value="Unassembled WGS sequence"/>
</dbReference>
<evidence type="ECO:0000256" key="1">
    <source>
        <dbReference type="SAM" id="MobiDB-lite"/>
    </source>
</evidence>
<evidence type="ECO:0000313" key="3">
    <source>
        <dbReference type="EMBL" id="KAI4530422.1"/>
    </source>
</evidence>
<sequence length="280" mass="30904">MTQEGTFDLGSSRQCGVCQVKKDDGRDENRSVNCLLLSPFGGPFGIHIKASCIFIIPPSALGMFQPYIILLHRYVCWGQDNTAVKTEVSGSDTISGDKREPAGAPTLHLGSQTKERTEDGQERDEKPMEGLGQNSAEVIITTAGEFVRLGDKDLNDSLETRQSPQTATRIEITSAFELATLLANLDQSEHFSIEDGIKLENESGRPYSSFHLIEAFSVVMKYERLKPLTLLASEPGVYLCVSSERREKEHITQRLGLNLTLPSLLLALLWLSFCALLSIL</sequence>
<feature type="transmembrane region" description="Helical" evidence="2">
    <location>
        <begin position="255"/>
        <end position="279"/>
    </location>
</feature>
<organism evidence="3 4">
    <name type="scientific">Ovis ammon polii</name>
    <dbReference type="NCBI Taxonomy" id="230172"/>
    <lineage>
        <taxon>Eukaryota</taxon>
        <taxon>Metazoa</taxon>
        <taxon>Chordata</taxon>
        <taxon>Craniata</taxon>
        <taxon>Vertebrata</taxon>
        <taxon>Euteleostomi</taxon>
        <taxon>Mammalia</taxon>
        <taxon>Eutheria</taxon>
        <taxon>Laurasiatheria</taxon>
        <taxon>Artiodactyla</taxon>
        <taxon>Ruminantia</taxon>
        <taxon>Pecora</taxon>
        <taxon>Bovidae</taxon>
        <taxon>Caprinae</taxon>
        <taxon>Ovis</taxon>
    </lineage>
</organism>
<proteinExistence type="predicted"/>
<keyword evidence="2" id="KW-1133">Transmembrane helix</keyword>
<comment type="caution">
    <text evidence="3">The sequence shown here is derived from an EMBL/GenBank/DDBJ whole genome shotgun (WGS) entry which is preliminary data.</text>
</comment>
<dbReference type="EMBL" id="JAKZEL010000025">
    <property type="protein sequence ID" value="KAI4530422.1"/>
    <property type="molecule type" value="Genomic_DNA"/>
</dbReference>
<reference evidence="3" key="1">
    <citation type="submission" date="2022-03" db="EMBL/GenBank/DDBJ databases">
        <title>Genomic analyses of argali, domestic sheep and their hybrids provide insights into chromosomal evolution, heterosis and genetic basis of agronomic traits.</title>
        <authorList>
            <person name="Li M."/>
        </authorList>
    </citation>
    <scope>NUCLEOTIDE SEQUENCE</scope>
    <source>
        <strain evidence="3">CAU-MHL-2022a</strain>
        <tissue evidence="3">Skin</tissue>
    </source>
</reference>